<evidence type="ECO:0000256" key="4">
    <source>
        <dbReference type="ARBA" id="ARBA00022729"/>
    </source>
</evidence>
<evidence type="ECO:0000256" key="10">
    <source>
        <dbReference type="ARBA" id="ARBA00023326"/>
    </source>
</evidence>
<dbReference type="Gene3D" id="3.20.20.80">
    <property type="entry name" value="Glycosidases"/>
    <property type="match status" value="1"/>
</dbReference>
<keyword evidence="7" id="KW-0119">Carbohydrate metabolism</keyword>
<accession>A0A2J6SFT8</accession>
<dbReference type="PROSITE" id="PS00659">
    <property type="entry name" value="GLYCOSYL_HYDROL_F5"/>
    <property type="match status" value="1"/>
</dbReference>
<evidence type="ECO:0000256" key="12">
    <source>
        <dbReference type="ARBA" id="ARBA00074271"/>
    </source>
</evidence>
<comment type="similarity">
    <text evidence="2 13">Belongs to the glycosyl hydrolase 5 (cellulase A) family.</text>
</comment>
<keyword evidence="4 15" id="KW-0732">Signal</keyword>
<feature type="compositionally biased region" description="Low complexity" evidence="14">
    <location>
        <begin position="388"/>
        <end position="414"/>
    </location>
</feature>
<evidence type="ECO:0000256" key="7">
    <source>
        <dbReference type="ARBA" id="ARBA00023277"/>
    </source>
</evidence>
<evidence type="ECO:0000256" key="11">
    <source>
        <dbReference type="ARBA" id="ARBA00059691"/>
    </source>
</evidence>
<evidence type="ECO:0000256" key="6">
    <source>
        <dbReference type="ARBA" id="ARBA00023001"/>
    </source>
</evidence>
<keyword evidence="5 13" id="KW-0378">Hydrolase</keyword>
<feature type="region of interest" description="Disordered" evidence="14">
    <location>
        <begin position="388"/>
        <end position="423"/>
    </location>
</feature>
<keyword evidence="18" id="KW-1185">Reference proteome</keyword>
<feature type="chain" id="PRO_5014349862" description="Endoglucanase EG-II" evidence="15">
    <location>
        <begin position="18"/>
        <end position="445"/>
    </location>
</feature>
<dbReference type="GeneID" id="36594274"/>
<dbReference type="GO" id="GO:0030245">
    <property type="term" value="P:cellulose catabolic process"/>
    <property type="evidence" value="ECO:0007669"/>
    <property type="project" value="UniProtKB-KW"/>
</dbReference>
<dbReference type="FunFam" id="3.20.20.80:FF:000124">
    <property type="entry name" value="Exported cellulase"/>
    <property type="match status" value="1"/>
</dbReference>
<reference evidence="17 18" key="1">
    <citation type="submission" date="2016-04" db="EMBL/GenBank/DDBJ databases">
        <title>A degradative enzymes factory behind the ericoid mycorrhizal symbiosis.</title>
        <authorList>
            <consortium name="DOE Joint Genome Institute"/>
            <person name="Martino E."/>
            <person name="Morin E."/>
            <person name="Grelet G."/>
            <person name="Kuo A."/>
            <person name="Kohler A."/>
            <person name="Daghino S."/>
            <person name="Barry K."/>
            <person name="Choi C."/>
            <person name="Cichocki N."/>
            <person name="Clum A."/>
            <person name="Copeland A."/>
            <person name="Hainaut M."/>
            <person name="Haridas S."/>
            <person name="Labutti K."/>
            <person name="Lindquist E."/>
            <person name="Lipzen A."/>
            <person name="Khouja H.-R."/>
            <person name="Murat C."/>
            <person name="Ohm R."/>
            <person name="Olson A."/>
            <person name="Spatafora J."/>
            <person name="Veneault-Fourrey C."/>
            <person name="Henrissat B."/>
            <person name="Grigoriev I."/>
            <person name="Martin F."/>
            <person name="Perotto S."/>
        </authorList>
    </citation>
    <scope>NUCLEOTIDE SEQUENCE [LARGE SCALE GENOMIC DNA]</scope>
    <source>
        <strain evidence="17 18">E</strain>
    </source>
</reference>
<dbReference type="InterPro" id="IPR001547">
    <property type="entry name" value="Glyco_hydro_5"/>
</dbReference>
<dbReference type="Pfam" id="PF00150">
    <property type="entry name" value="Cellulase"/>
    <property type="match status" value="1"/>
</dbReference>
<dbReference type="GO" id="GO:0008810">
    <property type="term" value="F:cellulase activity"/>
    <property type="evidence" value="ECO:0007669"/>
    <property type="project" value="UniProtKB-EC"/>
</dbReference>
<proteinExistence type="inferred from homology"/>
<dbReference type="InterPro" id="IPR018087">
    <property type="entry name" value="Glyco_hydro_5_CS"/>
</dbReference>
<evidence type="ECO:0000256" key="9">
    <source>
        <dbReference type="ARBA" id="ARBA00023295"/>
    </source>
</evidence>
<evidence type="ECO:0000256" key="3">
    <source>
        <dbReference type="ARBA" id="ARBA00012601"/>
    </source>
</evidence>
<evidence type="ECO:0000313" key="17">
    <source>
        <dbReference type="EMBL" id="PMD49638.1"/>
    </source>
</evidence>
<evidence type="ECO:0000256" key="2">
    <source>
        <dbReference type="ARBA" id="ARBA00005641"/>
    </source>
</evidence>
<protein>
    <recommendedName>
        <fullName evidence="12">Endoglucanase EG-II</fullName>
        <ecNumber evidence="3">3.2.1.4</ecNumber>
    </recommendedName>
</protein>
<name>A0A2J6SFT8_9HELO</name>
<keyword evidence="8" id="KW-0873">Pyrrolidone carboxylic acid</keyword>
<dbReference type="SUPFAM" id="SSF51445">
    <property type="entry name" value="(Trans)glycosidases"/>
    <property type="match status" value="1"/>
</dbReference>
<feature type="domain" description="Glycoside hydrolase family 5" evidence="16">
    <location>
        <begin position="57"/>
        <end position="307"/>
    </location>
</feature>
<keyword evidence="10" id="KW-0624">Polysaccharide degradation</keyword>
<dbReference type="STRING" id="1095630.A0A2J6SFT8"/>
<dbReference type="EMBL" id="KZ613920">
    <property type="protein sequence ID" value="PMD49638.1"/>
    <property type="molecule type" value="Genomic_DNA"/>
</dbReference>
<evidence type="ECO:0000256" key="13">
    <source>
        <dbReference type="RuleBase" id="RU361153"/>
    </source>
</evidence>
<evidence type="ECO:0000259" key="16">
    <source>
        <dbReference type="Pfam" id="PF00150"/>
    </source>
</evidence>
<organism evidence="17 18">
    <name type="scientific">Hyaloscypha bicolor E</name>
    <dbReference type="NCBI Taxonomy" id="1095630"/>
    <lineage>
        <taxon>Eukaryota</taxon>
        <taxon>Fungi</taxon>
        <taxon>Dikarya</taxon>
        <taxon>Ascomycota</taxon>
        <taxon>Pezizomycotina</taxon>
        <taxon>Leotiomycetes</taxon>
        <taxon>Helotiales</taxon>
        <taxon>Hyaloscyphaceae</taxon>
        <taxon>Hyaloscypha</taxon>
        <taxon>Hyaloscypha bicolor</taxon>
    </lineage>
</organism>
<keyword evidence="9 13" id="KW-0326">Glycosidase</keyword>
<sequence length="445" mass="46805">MFLPSLVILGVVQAVFGKTQLYGMNIAGFEFGCEITGTCPLDTIQPPLKSLGFGDGAGQMDHFVKDDGMNVFRLPVSWQYLTNNVIGPLDKTNFGNYDLLMQACLKTGAYCVIDIHNFARWNGGIIGQGGPTDEQFADLWTQLATNYASNPFVIFELMNEPHDIDLTAWVASCQAAVAAIRKAEKVLHIVLLPGENFSSAGTFLTSGWGAALATVTNPDASTTNLVLDLHKYEDVDNSGDHPDCVMDNVADTFEPVAAWLRKNKRQAILSETGVGVTSESCFVDFCAQNTAINANSDVYLGYIAWTAGSVTSDYILDLAPTLTGTKWVDQKMTIQCVIDLWVNAPAGPAAPDWGLALGTALAAIPSSTGGSAKRSSSVVVSTSSSGAVSTPTAIVTGTGKSGSASGTQTSASPSDTQTKTPNSANGVKFASGLMACSLILAVILL</sequence>
<dbReference type="EC" id="3.2.1.4" evidence="3"/>
<comment type="function">
    <text evidence="11">Endoglucanase (EG) that cleaves the internal beta-1,4-glucosidic bonds in cellulose. The degradation of cellulose involves an interplay between different cellulolytic enzymes. Hydrolysis starts with EGs, which cut internal glycosidic linkages to reduce the polymerization degree of the substrate and creates new chain ends for exocellobiohydrolases (CBHs). The CBH release the disaccharide cellobiose from the non-reducing end of the cellulose polymer chain. Finally, beta-1,4-glucosidases hydrolyze the cellobiose and other short cello-oligosaccharides into glucose units.</text>
</comment>
<evidence type="ECO:0000256" key="8">
    <source>
        <dbReference type="ARBA" id="ARBA00023283"/>
    </source>
</evidence>
<dbReference type="InterPro" id="IPR017853">
    <property type="entry name" value="GH"/>
</dbReference>
<gene>
    <name evidence="17" type="ORF">K444DRAFT_657863</name>
</gene>
<evidence type="ECO:0000313" key="18">
    <source>
        <dbReference type="Proteomes" id="UP000235371"/>
    </source>
</evidence>
<evidence type="ECO:0000256" key="14">
    <source>
        <dbReference type="SAM" id="MobiDB-lite"/>
    </source>
</evidence>
<keyword evidence="6" id="KW-0136">Cellulose degradation</keyword>
<dbReference type="OrthoDB" id="5823761at2759"/>
<evidence type="ECO:0000256" key="15">
    <source>
        <dbReference type="SAM" id="SignalP"/>
    </source>
</evidence>
<feature type="signal peptide" evidence="15">
    <location>
        <begin position="1"/>
        <end position="17"/>
    </location>
</feature>
<dbReference type="InParanoid" id="A0A2J6SFT8"/>
<dbReference type="AlphaFoldDB" id="A0A2J6SFT8"/>
<dbReference type="Proteomes" id="UP000235371">
    <property type="component" value="Unassembled WGS sequence"/>
</dbReference>
<evidence type="ECO:0000256" key="1">
    <source>
        <dbReference type="ARBA" id="ARBA00000966"/>
    </source>
</evidence>
<evidence type="ECO:0000256" key="5">
    <source>
        <dbReference type="ARBA" id="ARBA00022801"/>
    </source>
</evidence>
<dbReference type="PANTHER" id="PTHR34142:SF5">
    <property type="entry name" value="CBM1 DOMAIN-CONTAINING PROTEIN"/>
    <property type="match status" value="1"/>
</dbReference>
<dbReference type="RefSeq" id="XP_024726542.1">
    <property type="nucleotide sequence ID" value="XM_024886197.1"/>
</dbReference>
<comment type="catalytic activity">
    <reaction evidence="1">
        <text>Endohydrolysis of (1-&gt;4)-beta-D-glucosidic linkages in cellulose, lichenin and cereal beta-D-glucans.</text>
        <dbReference type="EC" id="3.2.1.4"/>
    </reaction>
</comment>
<dbReference type="PANTHER" id="PTHR34142">
    <property type="entry name" value="ENDO-BETA-1,4-GLUCANASE A"/>
    <property type="match status" value="1"/>
</dbReference>